<feature type="transmembrane region" description="Helical" evidence="2">
    <location>
        <begin position="175"/>
        <end position="198"/>
    </location>
</feature>
<dbReference type="EMBL" id="CAXAMM010001669">
    <property type="protein sequence ID" value="CAK8992896.1"/>
    <property type="molecule type" value="Genomic_DNA"/>
</dbReference>
<dbReference type="InterPro" id="IPR002528">
    <property type="entry name" value="MATE_fam"/>
</dbReference>
<keyword evidence="5" id="KW-1185">Reference proteome</keyword>
<feature type="transmembrane region" description="Helical" evidence="2">
    <location>
        <begin position="373"/>
        <end position="391"/>
    </location>
</feature>
<keyword evidence="2" id="KW-0812">Transmembrane</keyword>
<proteinExistence type="inferred from homology"/>
<evidence type="ECO:0000256" key="1">
    <source>
        <dbReference type="ARBA" id="ARBA00010199"/>
    </source>
</evidence>
<evidence type="ECO:0000313" key="4">
    <source>
        <dbReference type="EMBL" id="CAK8992896.1"/>
    </source>
</evidence>
<feature type="transmembrane region" description="Helical" evidence="2">
    <location>
        <begin position="204"/>
        <end position="228"/>
    </location>
</feature>
<keyword evidence="2" id="KW-1133">Transmembrane helix</keyword>
<evidence type="ECO:0000313" key="3">
    <source>
        <dbReference type="EMBL" id="CAK8991041.1"/>
    </source>
</evidence>
<organism evidence="3 5">
    <name type="scientific">Durusdinium trenchii</name>
    <dbReference type="NCBI Taxonomy" id="1381693"/>
    <lineage>
        <taxon>Eukaryota</taxon>
        <taxon>Sar</taxon>
        <taxon>Alveolata</taxon>
        <taxon>Dinophyceae</taxon>
        <taxon>Suessiales</taxon>
        <taxon>Symbiodiniaceae</taxon>
        <taxon>Durusdinium</taxon>
    </lineage>
</organism>
<reference evidence="3 5" key="1">
    <citation type="submission" date="2024-02" db="EMBL/GenBank/DDBJ databases">
        <authorList>
            <person name="Chen Y."/>
            <person name="Shah S."/>
            <person name="Dougan E. K."/>
            <person name="Thang M."/>
            <person name="Chan C."/>
        </authorList>
    </citation>
    <scope>NUCLEOTIDE SEQUENCE [LARGE SCALE GENOMIC DNA]</scope>
</reference>
<evidence type="ECO:0000313" key="5">
    <source>
        <dbReference type="Proteomes" id="UP001642464"/>
    </source>
</evidence>
<feature type="transmembrane region" description="Helical" evidence="2">
    <location>
        <begin position="113"/>
        <end position="133"/>
    </location>
</feature>
<feature type="transmembrane region" description="Helical" evidence="2">
    <location>
        <begin position="440"/>
        <end position="461"/>
    </location>
</feature>
<sequence length="489" mass="51753">MVQTSLDCQAPLVPPSSRGWLRCWLAEAGAQLRLALPFATGQLINCAATFVTLHVVGGEGTGAVAAVGLAMALYACLGRNLIMGLCGAVDTISSQAAGAGRLDLLGPIFRRSCLFLLLHLGPFTLLCVSALWWLPLVTEPSIGHVTAKFLLLVIPDLAAQCIWRPMNRVLASQRITSPFMFVSLLALVCHYLFCLSLVSRFGALGAAVATSLSGWMTLFFGTASVWLVGAGPTIWGGQSTDEAIKQGGAGWLDLSKLAYPSAAMRILESSGFSGIVTTSSLLPFPKIEVDIMSLSLNVYGCLFTPFPALSVCADTRVGNAIGRGAAMEAQRAMRVAAVLSIPSAAAVSLVLVVPQCRQLVDTVLHLDMLDARVKAGLDTIFTIFVCGFYYVDGFQTALSGAIRGTGQQQRGARICVLAYWVAGIPAALALGFAAGLKSTGLWLGMMVGPFVQMVLYSWLLVKLDWHAVAATCEERLRPMDEVDDSATGA</sequence>
<dbReference type="Proteomes" id="UP001642464">
    <property type="component" value="Unassembled WGS sequence"/>
</dbReference>
<gene>
    <name evidence="3" type="ORF">SCF082_LOCUS2481</name>
    <name evidence="4" type="ORF">SCF082_LOCUS3264</name>
</gene>
<evidence type="ECO:0000256" key="2">
    <source>
        <dbReference type="SAM" id="Phobius"/>
    </source>
</evidence>
<feature type="transmembrane region" description="Helical" evidence="2">
    <location>
        <begin position="332"/>
        <end position="353"/>
    </location>
</feature>
<accession>A0ABP0HNE4</accession>
<dbReference type="EMBL" id="CAXAMM010001225">
    <property type="protein sequence ID" value="CAK8991041.1"/>
    <property type="molecule type" value="Genomic_DNA"/>
</dbReference>
<dbReference type="Pfam" id="PF01554">
    <property type="entry name" value="MatE"/>
    <property type="match status" value="2"/>
</dbReference>
<comment type="caution">
    <text evidence="3">The sequence shown here is derived from an EMBL/GenBank/DDBJ whole genome shotgun (WGS) entry which is preliminary data.</text>
</comment>
<keyword evidence="2" id="KW-0472">Membrane</keyword>
<comment type="similarity">
    <text evidence="1">Belongs to the multi antimicrobial extrusion (MATE) (TC 2.A.66.1) family.</text>
</comment>
<dbReference type="PANTHER" id="PTHR11206">
    <property type="entry name" value="MULTIDRUG RESISTANCE PROTEIN"/>
    <property type="match status" value="1"/>
</dbReference>
<name>A0ABP0HNE4_9DINO</name>
<protein>
    <submittedName>
        <fullName evidence="3">Protein DETOXIFICATION 6 (AtDTX6) (Multidrug and toxic compound extrusion protein 6) (MATE protein 6)</fullName>
    </submittedName>
</protein>
<feature type="transmembrane region" description="Helical" evidence="2">
    <location>
        <begin position="412"/>
        <end position="434"/>
    </location>
</feature>